<feature type="transmembrane region" description="Helical" evidence="6">
    <location>
        <begin position="194"/>
        <end position="213"/>
    </location>
</feature>
<dbReference type="InterPro" id="IPR002797">
    <property type="entry name" value="Polysacc_synth"/>
</dbReference>
<dbReference type="EMBL" id="CP001281">
    <property type="protein sequence ID" value="ACR02369.1"/>
    <property type="molecule type" value="Genomic_DNA"/>
</dbReference>
<dbReference type="STRING" id="85643.Tmz1t_3779"/>
<dbReference type="AlphaFoldDB" id="C4KCH8"/>
<feature type="transmembrane region" description="Helical" evidence="6">
    <location>
        <begin position="168"/>
        <end position="188"/>
    </location>
</feature>
<feature type="transmembrane region" description="Helical" evidence="6">
    <location>
        <begin position="310"/>
        <end position="335"/>
    </location>
</feature>
<reference evidence="7 8" key="2">
    <citation type="journal article" date="2012" name="Stand. Genomic Sci.">
        <title>Complete genome sequence of Thauera aminoaromatica strain MZ1T.</title>
        <authorList>
            <person name="Jiang K."/>
            <person name="Sanseverino J."/>
            <person name="Chauhan A."/>
            <person name="Lucas S."/>
            <person name="Copeland A."/>
            <person name="Lapidus A."/>
            <person name="Del Rio T.G."/>
            <person name="Dalin E."/>
            <person name="Tice H."/>
            <person name="Bruce D."/>
            <person name="Goodwin L."/>
            <person name="Pitluck S."/>
            <person name="Sims D."/>
            <person name="Brettin T."/>
            <person name="Detter J.C."/>
            <person name="Han C."/>
            <person name="Chang Y.J."/>
            <person name="Larimer F."/>
            <person name="Land M."/>
            <person name="Hauser L."/>
            <person name="Kyrpides N.C."/>
            <person name="Mikhailova N."/>
            <person name="Moser S."/>
            <person name="Jegier P."/>
            <person name="Close D."/>
            <person name="Debruyn J.M."/>
            <person name="Wang Y."/>
            <person name="Layton A.C."/>
            <person name="Allen M.S."/>
            <person name="Sayler G.S."/>
        </authorList>
    </citation>
    <scope>NUCLEOTIDE SEQUENCE [LARGE SCALE GENOMIC DNA]</scope>
    <source>
        <strain evidence="7 8">MZ1T</strain>
    </source>
</reference>
<feature type="transmembrane region" description="Helical" evidence="6">
    <location>
        <begin position="267"/>
        <end position="289"/>
    </location>
</feature>
<evidence type="ECO:0000256" key="1">
    <source>
        <dbReference type="ARBA" id="ARBA00004651"/>
    </source>
</evidence>
<sequence>MIQNLRSLSKLFEKFVQPSRTPSLSVVVRNILWALVERGLQIVMTLIITGLIAREFGPELYGKWQYALSLLFIATTLTYLCGSEVVVPRLVANPEKAGKILGTAFAIRILISSIAYLIGYTFTSLFLSDPEVSALAQIILLLLFLVEPPAVIVAWLQSKTNIAPAVKIRLAALSGKFIAITAIAYFSLSYKLVAVAWVGEGLLVAILLFLVYFQPGSPKWQFSRADAFTFLKDGAIFWLGLLFMTIFLRQDRLFLAEHTTYTELGVYSAAIQITENWLVLGTILSQSFAPKYLYGEQSPCRVNQNIKKLLLLYLAIALSGSALLSLSSNFLITAIFGNSYADAVPLLQYAAFLSVATFVDSVYNALMLKEQAATWVVIKWATALTTASAINFFFIEHLGTKAPLIALFLGYGAACVVGIIYWIRWKKRVLPTYQEDPS</sequence>
<keyword evidence="2" id="KW-1003">Cell membrane</keyword>
<dbReference type="Proteomes" id="UP000002186">
    <property type="component" value="Chromosome"/>
</dbReference>
<dbReference type="PANTHER" id="PTHR30250">
    <property type="entry name" value="PST FAMILY PREDICTED COLANIC ACID TRANSPORTER"/>
    <property type="match status" value="1"/>
</dbReference>
<evidence type="ECO:0000256" key="6">
    <source>
        <dbReference type="SAM" id="Phobius"/>
    </source>
</evidence>
<dbReference type="eggNOG" id="COG2244">
    <property type="taxonomic scope" value="Bacteria"/>
</dbReference>
<feature type="transmembrane region" description="Helical" evidence="6">
    <location>
        <begin position="134"/>
        <end position="156"/>
    </location>
</feature>
<keyword evidence="8" id="KW-1185">Reference proteome</keyword>
<dbReference type="Pfam" id="PF01943">
    <property type="entry name" value="Polysacc_synt"/>
    <property type="match status" value="1"/>
</dbReference>
<name>C4KCH8_THASP</name>
<dbReference type="PANTHER" id="PTHR30250:SF11">
    <property type="entry name" value="O-ANTIGEN TRANSPORTER-RELATED"/>
    <property type="match status" value="1"/>
</dbReference>
<proteinExistence type="predicted"/>
<feature type="transmembrane region" description="Helical" evidence="6">
    <location>
        <begin position="401"/>
        <end position="423"/>
    </location>
</feature>
<keyword evidence="5 6" id="KW-0472">Membrane</keyword>
<feature type="transmembrane region" description="Helical" evidence="6">
    <location>
        <begin position="347"/>
        <end position="366"/>
    </location>
</feature>
<feature type="transmembrane region" description="Helical" evidence="6">
    <location>
        <begin position="64"/>
        <end position="88"/>
    </location>
</feature>
<organism evidence="7 8">
    <name type="scientific">Thauera aminoaromatica</name>
    <dbReference type="NCBI Taxonomy" id="164330"/>
    <lineage>
        <taxon>Bacteria</taxon>
        <taxon>Pseudomonadati</taxon>
        <taxon>Pseudomonadota</taxon>
        <taxon>Betaproteobacteria</taxon>
        <taxon>Rhodocyclales</taxon>
        <taxon>Zoogloeaceae</taxon>
        <taxon>Thauera</taxon>
    </lineage>
</organism>
<dbReference type="InterPro" id="IPR050833">
    <property type="entry name" value="Poly_Biosynth_Transport"/>
</dbReference>
<keyword evidence="4 6" id="KW-1133">Transmembrane helix</keyword>
<evidence type="ECO:0000256" key="3">
    <source>
        <dbReference type="ARBA" id="ARBA00022692"/>
    </source>
</evidence>
<dbReference type="HOGENOM" id="CLU_054018_0_0_4"/>
<reference evidence="8" key="1">
    <citation type="submission" date="2009-05" db="EMBL/GenBank/DDBJ databases">
        <title>Complete sequence of chromosome of Thauera sp. MZ1T.</title>
        <authorList>
            <consortium name="US DOE Joint Genome Institute"/>
            <person name="Lucas S."/>
            <person name="Copeland A."/>
            <person name="Lapidus A."/>
            <person name="Glavina del Rio T."/>
            <person name="Dalin E."/>
            <person name="Tice H."/>
            <person name="Bruce D."/>
            <person name="Goodwin L."/>
            <person name="Pitluck S."/>
            <person name="Sims D."/>
            <person name="Brettin T."/>
            <person name="Detter J.C."/>
            <person name="Han C."/>
            <person name="Larimer F."/>
            <person name="Land M."/>
            <person name="Hauser L."/>
            <person name="Kyrpides N."/>
            <person name="Mikhailova N."/>
            <person name="Sayler G.S."/>
        </authorList>
    </citation>
    <scope>NUCLEOTIDE SEQUENCE [LARGE SCALE GENOMIC DNA]</scope>
    <source>
        <strain evidence="8">MZ1T</strain>
    </source>
</reference>
<keyword evidence="3 6" id="KW-0812">Transmembrane</keyword>
<evidence type="ECO:0000256" key="4">
    <source>
        <dbReference type="ARBA" id="ARBA00022989"/>
    </source>
</evidence>
<evidence type="ECO:0000256" key="2">
    <source>
        <dbReference type="ARBA" id="ARBA00022475"/>
    </source>
</evidence>
<gene>
    <name evidence="7" type="ordered locus">Tmz1t_3779</name>
</gene>
<evidence type="ECO:0000313" key="8">
    <source>
        <dbReference type="Proteomes" id="UP000002186"/>
    </source>
</evidence>
<feature type="transmembrane region" description="Helical" evidence="6">
    <location>
        <begin position="225"/>
        <end position="247"/>
    </location>
</feature>
<dbReference type="GO" id="GO:0005886">
    <property type="term" value="C:plasma membrane"/>
    <property type="evidence" value="ECO:0007669"/>
    <property type="project" value="UniProtKB-SubCell"/>
</dbReference>
<feature type="transmembrane region" description="Helical" evidence="6">
    <location>
        <begin position="30"/>
        <end position="52"/>
    </location>
</feature>
<evidence type="ECO:0000256" key="5">
    <source>
        <dbReference type="ARBA" id="ARBA00023136"/>
    </source>
</evidence>
<accession>C4KCH8</accession>
<feature type="transmembrane region" description="Helical" evidence="6">
    <location>
        <begin position="373"/>
        <end position="395"/>
    </location>
</feature>
<feature type="transmembrane region" description="Helical" evidence="6">
    <location>
        <begin position="100"/>
        <end position="122"/>
    </location>
</feature>
<protein>
    <submittedName>
        <fullName evidence="7">Polysaccharide biosynthesis protein</fullName>
    </submittedName>
</protein>
<evidence type="ECO:0000313" key="7">
    <source>
        <dbReference type="EMBL" id="ACR02369.1"/>
    </source>
</evidence>
<comment type="subcellular location">
    <subcellularLocation>
        <location evidence="1">Cell membrane</location>
        <topology evidence="1">Multi-pass membrane protein</topology>
    </subcellularLocation>
</comment>
<dbReference type="KEGG" id="tmz:Tmz1t_3779"/>